<protein>
    <submittedName>
        <fullName evidence="2">Phosphopantetheine-binding protein</fullName>
    </submittedName>
</protein>
<comment type="caution">
    <text evidence="2">The sequence shown here is derived from an EMBL/GenBank/DDBJ whole genome shotgun (WGS) entry which is preliminary data.</text>
</comment>
<dbReference type="SUPFAM" id="SSF47336">
    <property type="entry name" value="ACP-like"/>
    <property type="match status" value="1"/>
</dbReference>
<evidence type="ECO:0000259" key="1">
    <source>
        <dbReference type="Pfam" id="PF00550"/>
    </source>
</evidence>
<evidence type="ECO:0000313" key="3">
    <source>
        <dbReference type="Proteomes" id="UP001224412"/>
    </source>
</evidence>
<organism evidence="2 3">
    <name type="scientific">Corynebacterium pseudodiphtheriticum</name>
    <dbReference type="NCBI Taxonomy" id="37637"/>
    <lineage>
        <taxon>Bacteria</taxon>
        <taxon>Bacillati</taxon>
        <taxon>Actinomycetota</taxon>
        <taxon>Actinomycetes</taxon>
        <taxon>Mycobacteriales</taxon>
        <taxon>Corynebacteriaceae</taxon>
        <taxon>Corynebacterium</taxon>
    </lineage>
</organism>
<dbReference type="EMBL" id="JASNVH010000022">
    <property type="protein sequence ID" value="MDK4307909.1"/>
    <property type="molecule type" value="Genomic_DNA"/>
</dbReference>
<dbReference type="RefSeq" id="WP_272696852.1">
    <property type="nucleotide sequence ID" value="NZ_JAQPSP010000003.1"/>
</dbReference>
<dbReference type="Gene3D" id="1.10.1200.10">
    <property type="entry name" value="ACP-like"/>
    <property type="match status" value="1"/>
</dbReference>
<sequence>MSEPISEPTGQPTEQPPMTLSQLRADIAAILDCDPDALSDDVPLTDQGMDSIRLVTLAENWRLAGYNVQFHVLFEQPYLRQWLAAFAEN</sequence>
<proteinExistence type="predicted"/>
<accession>A0AAP4BR87</accession>
<reference evidence="2" key="1">
    <citation type="submission" date="2023-05" db="EMBL/GenBank/DDBJ databases">
        <title>Metabolic capabilities are highly conserved among human nasal-associated Corynebacterium species in pangenomic analyses.</title>
        <authorList>
            <person name="Tran T.H."/>
            <person name="Roberts A.Q."/>
            <person name="Escapa I.F."/>
            <person name="Gao W."/>
            <person name="Conlan S."/>
            <person name="Kong H."/>
            <person name="Segre J.A."/>
            <person name="Kelly M.S."/>
            <person name="Lemon K.P."/>
        </authorList>
    </citation>
    <scope>NUCLEOTIDE SEQUENCE</scope>
    <source>
        <strain evidence="2">KPL2773</strain>
    </source>
</reference>
<gene>
    <name evidence="2" type="ORF">QPX42_10265</name>
</gene>
<feature type="domain" description="Carrier" evidence="1">
    <location>
        <begin position="22"/>
        <end position="84"/>
    </location>
</feature>
<evidence type="ECO:0000313" key="2">
    <source>
        <dbReference type="EMBL" id="MDK4307909.1"/>
    </source>
</evidence>
<dbReference type="AlphaFoldDB" id="A0AAP4BR87"/>
<dbReference type="InterPro" id="IPR036736">
    <property type="entry name" value="ACP-like_sf"/>
</dbReference>
<dbReference type="Proteomes" id="UP001224412">
    <property type="component" value="Unassembled WGS sequence"/>
</dbReference>
<dbReference type="Pfam" id="PF00550">
    <property type="entry name" value="PP-binding"/>
    <property type="match status" value="1"/>
</dbReference>
<name>A0AAP4BR87_9CORY</name>
<dbReference type="InterPro" id="IPR009081">
    <property type="entry name" value="PP-bd_ACP"/>
</dbReference>